<evidence type="ECO:0000313" key="3">
    <source>
        <dbReference type="Proteomes" id="UP000008702"/>
    </source>
</evidence>
<dbReference type="AlphaFoldDB" id="A1A2X0"/>
<feature type="domain" description="MobA/VirD2-like nuclease" evidence="1">
    <location>
        <begin position="89"/>
        <end position="187"/>
    </location>
</feature>
<dbReference type="Pfam" id="PF03432">
    <property type="entry name" value="Relaxase"/>
    <property type="match status" value="1"/>
</dbReference>
<dbReference type="KEGG" id="bad:BAD_1272"/>
<dbReference type="STRING" id="367928.BAD_1272"/>
<dbReference type="Proteomes" id="UP000008702">
    <property type="component" value="Chromosome"/>
</dbReference>
<sequence>MRSMIPKISRGSNPAGLVKYLFGKGRHNEHANQHLIACSTDLLDSFDFDGRLIEAYARIGTRFDRRYHDRELRDDPFPRDRRGRHNPDKEHGKDRIWHCSLSIKAGQGILTDEQWDSIVRDYLERMNILPAGDMSKVTWLAVRHGLSRNGNDHVHVMVQLAMDDGWLNTFNDMKNAQRSCREMEREHPELIELDRSTTANHVRYRYAEWRRWAEWKARNEYDGALPWPTLSRDEHTRRIAAVAAETMPKQHVGLIVEACAKASRSEDEFIRRVRREGFNIDPHLRKGVSKDSFKSPSQVVGYQITWRSADGWTERFNAIDIGSDMRLRELRNAWIHDERSEALAVQEWRASMENRPPFLSDGMERQIANLSTYDMEKLINEAFHIAINVRRANENPDDYDQALCEGLRVFDRLFERYGIGNAPTDRNDMDGNVVELLSQPSSARIDHLSSH</sequence>
<name>A1A2X0_BIFAA</name>
<evidence type="ECO:0000313" key="2">
    <source>
        <dbReference type="EMBL" id="BAF40053.1"/>
    </source>
</evidence>
<accession>A1A2X0</accession>
<proteinExistence type="predicted"/>
<protein>
    <recommendedName>
        <fullName evidence="1">MobA/VirD2-like nuclease domain-containing protein</fullName>
    </recommendedName>
</protein>
<keyword evidence="3" id="KW-1185">Reference proteome</keyword>
<organism evidence="2 3">
    <name type="scientific">Bifidobacterium adolescentis (strain ATCC 15703 / DSM 20083 / NCTC 11814 / E194a)</name>
    <dbReference type="NCBI Taxonomy" id="367928"/>
    <lineage>
        <taxon>Bacteria</taxon>
        <taxon>Bacillati</taxon>
        <taxon>Actinomycetota</taxon>
        <taxon>Actinomycetes</taxon>
        <taxon>Bifidobacteriales</taxon>
        <taxon>Bifidobacteriaceae</taxon>
        <taxon>Bifidobacterium</taxon>
    </lineage>
</organism>
<dbReference type="EMBL" id="AP009256">
    <property type="protein sequence ID" value="BAF40053.1"/>
    <property type="molecule type" value="Genomic_DNA"/>
</dbReference>
<reference evidence="2 3" key="1">
    <citation type="submission" date="2006-12" db="EMBL/GenBank/DDBJ databases">
        <title>Bifidobacterium adolescentis complete genome sequence.</title>
        <authorList>
            <person name="Suzuki T."/>
            <person name="Tsuda Y."/>
            <person name="Kanou N."/>
            <person name="Inoue T."/>
            <person name="Kumazaki K."/>
            <person name="Nagano S."/>
            <person name="Hirai S."/>
            <person name="Tanaka K."/>
            <person name="Watanabe K."/>
        </authorList>
    </citation>
    <scope>NUCLEOTIDE SEQUENCE [LARGE SCALE GENOMIC DNA]</scope>
    <source>
        <strain evidence="3">ATCC 15703 / DSM 20083 / NCTC 11814 / E194a</strain>
    </source>
</reference>
<dbReference type="HOGENOM" id="CLU_629568_0_0_11"/>
<gene>
    <name evidence="2" type="ordered locus">BAD_1272</name>
</gene>
<dbReference type="InterPro" id="IPR005094">
    <property type="entry name" value="Endonuclease_MobA/VirD2"/>
</dbReference>
<evidence type="ECO:0000259" key="1">
    <source>
        <dbReference type="Pfam" id="PF03432"/>
    </source>
</evidence>